<dbReference type="CDD" id="cd12113">
    <property type="entry name" value="PHP_PolIIIA_DnaE3"/>
    <property type="match status" value="1"/>
</dbReference>
<gene>
    <name evidence="9" type="ORF">BBW65_05965</name>
</gene>
<dbReference type="Pfam" id="PF07733">
    <property type="entry name" value="DNA_pol3_alpha"/>
    <property type="match status" value="1"/>
</dbReference>
<dbReference type="InterPro" id="IPR011708">
    <property type="entry name" value="DNA_pol3_alpha_NTPase_dom"/>
</dbReference>
<dbReference type="EC" id="2.7.7.7" evidence="1"/>
<sequence>MQFTHLHLHTEFSLLDGLNKIKVLAKRIRELGMTSVAITDHGNMFGAIEFYQAMLEEGVKPIIGMEAYIHNQDALGDKSSKQRFHLCLYAKDYEGYQNLLYLSSQAFIHGFYYYPRINKKLLRERSKGLVCSSACLAGEVNRHLNSTNPNHLNNPKRAGFYNQNGYEIAKEVALEYQDIFGEDFYLEIMRHGIKDQYHIDSQIIQIASETGIKIVATNDSHYLLRQDSQTQNIAMKIAMGDNGITHSVKEMYIKSPQEMLEIFADIPEAVQNTQEIADKCNLVLPLKNIDITNKHTGEKILKSTPATPPTFRFTQEYAKEEGLANITNDAEYFAYKCREGLQERLKIIPQEQHQIYQDRLEQEIEIITKMQFPGYMLIVWDFVNFAKRNGIPVGPGRGSAAGSLVAFSLKITNIDPLKYDLLFERFLNPERVSMPDIDMDFCQRRRGEIIDYVAERYGKYNVAQVITFGELKARGVLRDAGRVFGMSVKDADTMAKLIPSDLGITLQAAYEKEPKIKEMIEQNPLAQTVWDFSLKLENLKRNAGTHAAAIVIDSEQELWNKVPLYTSERLEGAIVTQYSMKWLEPVDLIKFDFLGLKTLTVIDDALKLIKKRYNQEIDFLQIDTEDPKVYETMQSGDTLGLFQIESGGMQDLNKRLKPTTFEDIIAVLALYRPGPMESGMLDDFIDRKHGRKPITYMFPELEPILKPTYGVIVYQEQVMQIVQTIGGFTLGGADLVRRAMGKKIKEEMDRLKDSFASGAEQKGFNRAKAEELWELIVKFAGYGFNKSHSAAYAMITFQTAYLKTYYQHEFMAAMLTSETNKVESVAHYLDEVKAMNIEVIPPHINVSDRDFGVTDFKETKKIVFGLSAIKGVGDAPIENIVNERTKNGEYQSLEDFVARIDWSKTSKRILEPLIKSGSLDNLGYSRKCMLTHIDTICEVGRAKDKASAMMAESLFSGMEADNTHVTFDFKDMPEDEELVLLENEYECMGIYLSGHPLDSFKEAIGQIKKLTKSSDLHKLEDKSQALMVGKIIALDRKIGKKSGKPYYIASLLDFGGKYELTIWEKNTAQFEALDLAQPIALKVAIEYPVKSDGSPSQPNLRFIQLLTLQEAQEAKTYIKKKKEETPTPTIHPKESNQPLAIILQSEASEEFFISLAQEAKSHSGTRILKILVKDAQQTFVFSSNLKVNDSIKAKFPSLQWVDL</sequence>
<dbReference type="InterPro" id="IPR016195">
    <property type="entry name" value="Pol/histidinol_Pase-like"/>
</dbReference>
<dbReference type="EMBL" id="CP016503">
    <property type="protein sequence ID" value="ANV98370.1"/>
    <property type="molecule type" value="Genomic_DNA"/>
</dbReference>
<proteinExistence type="predicted"/>
<evidence type="ECO:0000256" key="4">
    <source>
        <dbReference type="ARBA" id="ARBA00022695"/>
    </source>
</evidence>
<organism evidence="9 10">
    <name type="scientific">Helicobacter enhydrae</name>
    <dbReference type="NCBI Taxonomy" id="222136"/>
    <lineage>
        <taxon>Bacteria</taxon>
        <taxon>Pseudomonadati</taxon>
        <taxon>Campylobacterota</taxon>
        <taxon>Epsilonproteobacteria</taxon>
        <taxon>Campylobacterales</taxon>
        <taxon>Helicobacteraceae</taxon>
        <taxon>Helicobacter</taxon>
    </lineage>
</organism>
<dbReference type="InterPro" id="IPR041931">
    <property type="entry name" value="DNA_pol3_alpha_thumb_dom"/>
</dbReference>
<keyword evidence="3" id="KW-0808">Transferase</keyword>
<dbReference type="KEGG" id="het:BBW65_05965"/>
<name>A0A1B1U6K4_9HELI</name>
<dbReference type="Pfam" id="PF02811">
    <property type="entry name" value="PHP"/>
    <property type="match status" value="1"/>
</dbReference>
<dbReference type="InterPro" id="IPR004013">
    <property type="entry name" value="PHP_dom"/>
</dbReference>
<keyword evidence="10" id="KW-1185">Reference proteome</keyword>
<dbReference type="InterPro" id="IPR003141">
    <property type="entry name" value="Pol/His_phosphatase_N"/>
</dbReference>
<evidence type="ECO:0000313" key="10">
    <source>
        <dbReference type="Proteomes" id="UP000092884"/>
    </source>
</evidence>
<dbReference type="Proteomes" id="UP000092884">
    <property type="component" value="Chromosome"/>
</dbReference>
<dbReference type="PANTHER" id="PTHR32294">
    <property type="entry name" value="DNA POLYMERASE III SUBUNIT ALPHA"/>
    <property type="match status" value="1"/>
</dbReference>
<evidence type="ECO:0000256" key="6">
    <source>
        <dbReference type="ARBA" id="ARBA00022932"/>
    </source>
</evidence>
<dbReference type="OrthoDB" id="9803237at2"/>
<dbReference type="AlphaFoldDB" id="A0A1B1U6K4"/>
<dbReference type="InterPro" id="IPR040982">
    <property type="entry name" value="DNA_pol3_finger"/>
</dbReference>
<dbReference type="NCBIfam" id="NF004226">
    <property type="entry name" value="PRK05673.1"/>
    <property type="match status" value="1"/>
</dbReference>
<evidence type="ECO:0000256" key="3">
    <source>
        <dbReference type="ARBA" id="ARBA00022679"/>
    </source>
</evidence>
<evidence type="ECO:0000259" key="8">
    <source>
        <dbReference type="SMART" id="SM00481"/>
    </source>
</evidence>
<evidence type="ECO:0000256" key="5">
    <source>
        <dbReference type="ARBA" id="ARBA00022705"/>
    </source>
</evidence>
<dbReference type="Gene3D" id="1.10.10.1600">
    <property type="entry name" value="Bacterial DNA polymerase III alpha subunit, thumb domain"/>
    <property type="match status" value="1"/>
</dbReference>
<dbReference type="STRING" id="222136.BBW65_05965"/>
<dbReference type="InterPro" id="IPR004805">
    <property type="entry name" value="DnaE2/DnaE/PolC"/>
</dbReference>
<keyword evidence="5" id="KW-0235">DNA replication</keyword>
<comment type="catalytic activity">
    <reaction evidence="7">
        <text>DNA(n) + a 2'-deoxyribonucleoside 5'-triphosphate = DNA(n+1) + diphosphate</text>
        <dbReference type="Rhea" id="RHEA:22508"/>
        <dbReference type="Rhea" id="RHEA-COMP:17339"/>
        <dbReference type="Rhea" id="RHEA-COMP:17340"/>
        <dbReference type="ChEBI" id="CHEBI:33019"/>
        <dbReference type="ChEBI" id="CHEBI:61560"/>
        <dbReference type="ChEBI" id="CHEBI:173112"/>
        <dbReference type="EC" id="2.7.7.7"/>
    </reaction>
</comment>
<keyword evidence="4" id="KW-0548">Nucleotidyltransferase</keyword>
<dbReference type="Pfam" id="PF14579">
    <property type="entry name" value="HHH_6"/>
    <property type="match status" value="1"/>
</dbReference>
<evidence type="ECO:0000256" key="2">
    <source>
        <dbReference type="ARBA" id="ARBA00019114"/>
    </source>
</evidence>
<dbReference type="InterPro" id="IPR029460">
    <property type="entry name" value="DNAPol_HHH"/>
</dbReference>
<dbReference type="GO" id="GO:0006260">
    <property type="term" value="P:DNA replication"/>
    <property type="evidence" value="ECO:0007669"/>
    <property type="project" value="UniProtKB-KW"/>
</dbReference>
<dbReference type="NCBIfam" id="TIGR00594">
    <property type="entry name" value="polc"/>
    <property type="match status" value="1"/>
</dbReference>
<dbReference type="Gene3D" id="1.10.150.870">
    <property type="match status" value="1"/>
</dbReference>
<evidence type="ECO:0000256" key="1">
    <source>
        <dbReference type="ARBA" id="ARBA00012417"/>
    </source>
</evidence>
<dbReference type="SMART" id="SM00481">
    <property type="entry name" value="POLIIIAc"/>
    <property type="match status" value="1"/>
</dbReference>
<evidence type="ECO:0000256" key="7">
    <source>
        <dbReference type="ARBA" id="ARBA00049244"/>
    </source>
</evidence>
<dbReference type="PANTHER" id="PTHR32294:SF0">
    <property type="entry name" value="DNA POLYMERASE III SUBUNIT ALPHA"/>
    <property type="match status" value="1"/>
</dbReference>
<dbReference type="GO" id="GO:0003887">
    <property type="term" value="F:DNA-directed DNA polymerase activity"/>
    <property type="evidence" value="ECO:0007669"/>
    <property type="project" value="UniProtKB-KW"/>
</dbReference>
<dbReference type="RefSeq" id="WP_066341030.1">
    <property type="nucleotide sequence ID" value="NZ_CP016503.1"/>
</dbReference>
<evidence type="ECO:0000313" key="9">
    <source>
        <dbReference type="EMBL" id="ANV98370.1"/>
    </source>
</evidence>
<accession>A0A1B1U6K4</accession>
<dbReference type="Pfam" id="PF17657">
    <property type="entry name" value="DNA_pol3_finger"/>
    <property type="match status" value="1"/>
</dbReference>
<keyword evidence="6" id="KW-0239">DNA-directed DNA polymerase</keyword>
<dbReference type="SUPFAM" id="SSF89550">
    <property type="entry name" value="PHP domain-like"/>
    <property type="match status" value="1"/>
</dbReference>
<feature type="domain" description="Polymerase/histidinol phosphatase N-terminal" evidence="8">
    <location>
        <begin position="4"/>
        <end position="71"/>
    </location>
</feature>
<dbReference type="GO" id="GO:0008408">
    <property type="term" value="F:3'-5' exonuclease activity"/>
    <property type="evidence" value="ECO:0007669"/>
    <property type="project" value="InterPro"/>
</dbReference>
<protein>
    <recommendedName>
        <fullName evidence="2">DNA polymerase III subunit alpha</fullName>
        <ecNumber evidence="1">2.7.7.7</ecNumber>
    </recommendedName>
</protein>
<reference evidence="10" key="1">
    <citation type="submission" date="2016-07" db="EMBL/GenBank/DDBJ databases">
        <authorList>
            <person name="Florea S."/>
            <person name="Webb J.S."/>
            <person name="Jaromczyk J."/>
            <person name="Schardl C.L."/>
        </authorList>
    </citation>
    <scope>NUCLEOTIDE SEQUENCE [LARGE SCALE GENOMIC DNA]</scope>
    <source>
        <strain evidence="10">MIT 01-6242</strain>
    </source>
</reference>
<dbReference type="Gene3D" id="3.20.20.140">
    <property type="entry name" value="Metal-dependent hydrolases"/>
    <property type="match status" value="1"/>
</dbReference>